<evidence type="ECO:0000313" key="2">
    <source>
        <dbReference type="EMBL" id="CAH1439982.1"/>
    </source>
</evidence>
<comment type="caution">
    <text evidence="2">The sequence shown here is derived from an EMBL/GenBank/DDBJ whole genome shotgun (WGS) entry which is preliminary data.</text>
</comment>
<sequence length="97" mass="10633">MAWLLREAGVEGGRQVVKEQVASGRFDPQEPSNMVKLTQSMHASVKTFMETDFASFLHLSELDLEGLRQLCRDPGADENPPEGDPLKVGSSSSTLDK</sequence>
<reference evidence="2 3" key="1">
    <citation type="submission" date="2022-01" db="EMBL/GenBank/DDBJ databases">
        <authorList>
            <person name="Xiong W."/>
            <person name="Schranz E."/>
        </authorList>
    </citation>
    <scope>NUCLEOTIDE SEQUENCE [LARGE SCALE GENOMIC DNA]</scope>
</reference>
<evidence type="ECO:0000313" key="3">
    <source>
        <dbReference type="Proteomes" id="UP001157418"/>
    </source>
</evidence>
<name>A0AAU9NQ45_9ASTR</name>
<keyword evidence="3" id="KW-1185">Reference proteome</keyword>
<dbReference type="Proteomes" id="UP001157418">
    <property type="component" value="Unassembled WGS sequence"/>
</dbReference>
<dbReference type="AlphaFoldDB" id="A0AAU9NQ45"/>
<evidence type="ECO:0000256" key="1">
    <source>
        <dbReference type="SAM" id="MobiDB-lite"/>
    </source>
</evidence>
<organism evidence="2 3">
    <name type="scientific">Lactuca virosa</name>
    <dbReference type="NCBI Taxonomy" id="75947"/>
    <lineage>
        <taxon>Eukaryota</taxon>
        <taxon>Viridiplantae</taxon>
        <taxon>Streptophyta</taxon>
        <taxon>Embryophyta</taxon>
        <taxon>Tracheophyta</taxon>
        <taxon>Spermatophyta</taxon>
        <taxon>Magnoliopsida</taxon>
        <taxon>eudicotyledons</taxon>
        <taxon>Gunneridae</taxon>
        <taxon>Pentapetalae</taxon>
        <taxon>asterids</taxon>
        <taxon>campanulids</taxon>
        <taxon>Asterales</taxon>
        <taxon>Asteraceae</taxon>
        <taxon>Cichorioideae</taxon>
        <taxon>Cichorieae</taxon>
        <taxon>Lactucinae</taxon>
        <taxon>Lactuca</taxon>
    </lineage>
</organism>
<protein>
    <submittedName>
        <fullName evidence="2">Uncharacterized protein</fullName>
    </submittedName>
</protein>
<feature type="region of interest" description="Disordered" evidence="1">
    <location>
        <begin position="71"/>
        <end position="97"/>
    </location>
</feature>
<accession>A0AAU9NQ45</accession>
<gene>
    <name evidence="2" type="ORF">LVIROSA_LOCUS26145</name>
</gene>
<proteinExistence type="predicted"/>
<dbReference type="EMBL" id="CAKMRJ010005412">
    <property type="protein sequence ID" value="CAH1439982.1"/>
    <property type="molecule type" value="Genomic_DNA"/>
</dbReference>